<dbReference type="EMBL" id="ABXJ01000164">
    <property type="protein sequence ID" value="EEA89277.1"/>
    <property type="molecule type" value="Genomic_DNA"/>
</dbReference>
<reference evidence="1 2" key="2">
    <citation type="submission" date="2008-10" db="EMBL/GenBank/DDBJ databases">
        <authorList>
            <person name="Fulton L."/>
            <person name="Clifton S."/>
            <person name="Fulton B."/>
            <person name="Xu J."/>
            <person name="Minx P."/>
            <person name="Pepin K.H."/>
            <person name="Johnson M."/>
            <person name="Thiruvilangam P."/>
            <person name="Bhonagiri V."/>
            <person name="Nash W.E."/>
            <person name="Mardis E.R."/>
            <person name="Wilson R.K."/>
        </authorList>
    </citation>
    <scope>NUCLEOTIDE SEQUENCE [LARGE SCALE GENOMIC DNA]</scope>
    <source>
        <strain evidence="1 2">DSM 13279</strain>
    </source>
</reference>
<dbReference type="Proteomes" id="UP000003560">
    <property type="component" value="Unassembled WGS sequence"/>
</dbReference>
<accession>B6GEL8</accession>
<organism evidence="1 2">
    <name type="scientific">Collinsella stercoris DSM 13279</name>
    <dbReference type="NCBI Taxonomy" id="445975"/>
    <lineage>
        <taxon>Bacteria</taxon>
        <taxon>Bacillati</taxon>
        <taxon>Actinomycetota</taxon>
        <taxon>Coriobacteriia</taxon>
        <taxon>Coriobacteriales</taxon>
        <taxon>Coriobacteriaceae</taxon>
        <taxon>Collinsella</taxon>
    </lineage>
</organism>
<evidence type="ECO:0000313" key="1">
    <source>
        <dbReference type="EMBL" id="EEA89277.1"/>
    </source>
</evidence>
<keyword evidence="2" id="KW-1185">Reference proteome</keyword>
<protein>
    <submittedName>
        <fullName evidence="1">Uncharacterized protein</fullName>
    </submittedName>
</protein>
<proteinExistence type="predicted"/>
<dbReference type="AlphaFoldDB" id="B6GEL8"/>
<evidence type="ECO:0000313" key="2">
    <source>
        <dbReference type="Proteomes" id="UP000003560"/>
    </source>
</evidence>
<dbReference type="STRING" id="445975.COLSTE_02564"/>
<dbReference type="HOGENOM" id="CLU_1052560_0_0_11"/>
<gene>
    <name evidence="1" type="ORF">COLSTE_02564</name>
</gene>
<reference evidence="1 2" key="1">
    <citation type="submission" date="2008-10" db="EMBL/GenBank/DDBJ databases">
        <title>Draft genome sequence of Collinsella stercoris (DSM 13279).</title>
        <authorList>
            <person name="Sudarsanam P."/>
            <person name="Ley R."/>
            <person name="Guruge J."/>
            <person name="Turnbaugh P.J."/>
            <person name="Mahowald M."/>
            <person name="Liep D."/>
            <person name="Gordon J."/>
        </authorList>
    </citation>
    <scope>NUCLEOTIDE SEQUENCE [LARGE SCALE GENOMIC DNA]</scope>
    <source>
        <strain evidence="1 2">DSM 13279</strain>
    </source>
</reference>
<sequence length="264" mass="28564">MCIRALAAPKEDPHVAKQAESGVEEEAYEDLEVSGIKADDEEGLGRCVKLTVTNNTDEIARNVEITATGDFEIVDEYGDKDKTQLEMTLSCWSPGYGTGGTIAYLMPGENEVVLLAEKGDGTVASYTPDNGDEQKFGLEDASDIEIETGGWEQLEQNYDILTPEECDLTIDIAPDGKLSGTITNNTEDRWRKAEVFLRAEDGNGGPGGALLKMASDDLRTSFSYADVYAEYVKPGATVDLVSEVGARSEAPRAEAIYVLVEKDV</sequence>
<comment type="caution">
    <text evidence="1">The sequence shown here is derived from an EMBL/GenBank/DDBJ whole genome shotgun (WGS) entry which is preliminary data.</text>
</comment>
<name>B6GEL8_9ACTN</name>
<dbReference type="eggNOG" id="ENOG5030567">
    <property type="taxonomic scope" value="Bacteria"/>
</dbReference>